<gene>
    <name evidence="1" type="ORF">CBM2589_B220134</name>
</gene>
<reference evidence="1" key="1">
    <citation type="submission" date="2018-01" db="EMBL/GenBank/DDBJ databases">
        <authorList>
            <person name="Clerissi C."/>
        </authorList>
    </citation>
    <scope>NUCLEOTIDE SEQUENCE</scope>
    <source>
        <strain evidence="1">Cupriavidus taiwanensis STM 3521</strain>
    </source>
</reference>
<accession>A0A375BP16</accession>
<protein>
    <submittedName>
        <fullName evidence="1">Uncharacterized protein</fullName>
    </submittedName>
</protein>
<dbReference type="Proteomes" id="UP000256297">
    <property type="component" value="Chromosome CBM2589_b"/>
</dbReference>
<comment type="caution">
    <text evidence="1">The sequence shown here is derived from an EMBL/GenBank/DDBJ whole genome shotgun (WGS) entry which is preliminary data.</text>
</comment>
<evidence type="ECO:0000313" key="1">
    <source>
        <dbReference type="EMBL" id="SOY49254.1"/>
    </source>
</evidence>
<organism evidence="1">
    <name type="scientific">Cupriavidus taiwanensis</name>
    <dbReference type="NCBI Taxonomy" id="164546"/>
    <lineage>
        <taxon>Bacteria</taxon>
        <taxon>Pseudomonadati</taxon>
        <taxon>Pseudomonadota</taxon>
        <taxon>Betaproteobacteria</taxon>
        <taxon>Burkholderiales</taxon>
        <taxon>Burkholderiaceae</taxon>
        <taxon>Cupriavidus</taxon>
    </lineage>
</organism>
<proteinExistence type="predicted"/>
<name>A0A375BP16_9BURK</name>
<sequence>MGELCHPGVGRWRSAYGAARGRGIAVVRRTGRGARAHCVRRHGRIEAARGIIRAASGPE</sequence>
<dbReference type="AlphaFoldDB" id="A0A375BP16"/>
<dbReference type="EMBL" id="OFSP01000015">
    <property type="protein sequence ID" value="SOY49254.1"/>
    <property type="molecule type" value="Genomic_DNA"/>
</dbReference>